<keyword evidence="1" id="KW-0812">Transmembrane</keyword>
<dbReference type="InterPro" id="IPR007813">
    <property type="entry name" value="PilN"/>
</dbReference>
<evidence type="ECO:0000256" key="1">
    <source>
        <dbReference type="SAM" id="Phobius"/>
    </source>
</evidence>
<reference evidence="2" key="1">
    <citation type="journal article" date="2014" name="Int. J. Syst. Evol. Microbiol.">
        <title>Complete genome sequence of Corynebacterium casei LMG S-19264T (=DSM 44701T), isolated from a smear-ripened cheese.</title>
        <authorList>
            <consortium name="US DOE Joint Genome Institute (JGI-PGF)"/>
            <person name="Walter F."/>
            <person name="Albersmeier A."/>
            <person name="Kalinowski J."/>
            <person name="Ruckert C."/>
        </authorList>
    </citation>
    <scope>NUCLEOTIDE SEQUENCE</scope>
    <source>
        <strain evidence="2">CGMCC 1.15320</strain>
    </source>
</reference>
<sequence>MASPFTAVIRGMDDWIAGPASLLDELSRVKSGSRVIGSVADDGSELEIRPVSGRKPSAPLSMPISEDAQPSAAFRSAVNGKTVHLGIPASWVIARRIELPMEAVSHLDGIVASRMGALSPLPVSDIYFGHKVLEIAREARQVTVAVAVVPRSRVAAALACLNVTEARQVLISAPLPEGGDVTVSTFRQLGTGTRGRMKLLLAGMLGASIVAAIAALAVGPMIKDSYAERRAAVEIRAEKARQAIAFAATPVKAETAPEQTALNIKDDAVSALGALNDLAEALPLHSYATEVSFADGRIRLSGRTLDVPEVLTALESSGRFEDSKLVGPALRGEDGVTSEFEVDTRPLLRTGGSLR</sequence>
<dbReference type="RefSeq" id="WP_188721184.1">
    <property type="nucleotide sequence ID" value="NZ_BMIF01000006.1"/>
</dbReference>
<evidence type="ECO:0000313" key="3">
    <source>
        <dbReference type="Proteomes" id="UP000636264"/>
    </source>
</evidence>
<keyword evidence="3" id="KW-1185">Reference proteome</keyword>
<keyword evidence="1" id="KW-1133">Transmembrane helix</keyword>
<accession>A0A916RS16</accession>
<comment type="caution">
    <text evidence="2">The sequence shown here is derived from an EMBL/GenBank/DDBJ whole genome shotgun (WGS) entry which is preliminary data.</text>
</comment>
<organism evidence="2 3">
    <name type="scientific">Nitratireductor aestuarii</name>
    <dbReference type="NCBI Taxonomy" id="1735103"/>
    <lineage>
        <taxon>Bacteria</taxon>
        <taxon>Pseudomonadati</taxon>
        <taxon>Pseudomonadota</taxon>
        <taxon>Alphaproteobacteria</taxon>
        <taxon>Hyphomicrobiales</taxon>
        <taxon>Phyllobacteriaceae</taxon>
        <taxon>Nitratireductor</taxon>
    </lineage>
</organism>
<reference evidence="2" key="2">
    <citation type="submission" date="2020-09" db="EMBL/GenBank/DDBJ databases">
        <authorList>
            <person name="Sun Q."/>
            <person name="Zhou Y."/>
        </authorList>
    </citation>
    <scope>NUCLEOTIDE SEQUENCE</scope>
    <source>
        <strain evidence="2">CGMCC 1.15320</strain>
    </source>
</reference>
<keyword evidence="1" id="KW-0472">Membrane</keyword>
<feature type="transmembrane region" description="Helical" evidence="1">
    <location>
        <begin position="199"/>
        <end position="222"/>
    </location>
</feature>
<dbReference type="Pfam" id="PF05137">
    <property type="entry name" value="PilN"/>
    <property type="match status" value="1"/>
</dbReference>
<proteinExistence type="predicted"/>
<dbReference type="SUPFAM" id="SSF53067">
    <property type="entry name" value="Actin-like ATPase domain"/>
    <property type="match status" value="1"/>
</dbReference>
<evidence type="ECO:0008006" key="4">
    <source>
        <dbReference type="Google" id="ProtNLM"/>
    </source>
</evidence>
<dbReference type="EMBL" id="BMIF01000006">
    <property type="protein sequence ID" value="GGA68390.1"/>
    <property type="molecule type" value="Genomic_DNA"/>
</dbReference>
<protein>
    <recommendedName>
        <fullName evidence="4">General secretion pathway protein GspL</fullName>
    </recommendedName>
</protein>
<evidence type="ECO:0000313" key="2">
    <source>
        <dbReference type="EMBL" id="GGA68390.1"/>
    </source>
</evidence>
<dbReference type="InterPro" id="IPR043129">
    <property type="entry name" value="ATPase_NBD"/>
</dbReference>
<dbReference type="Proteomes" id="UP000636264">
    <property type="component" value="Unassembled WGS sequence"/>
</dbReference>
<dbReference type="AlphaFoldDB" id="A0A916RS16"/>
<gene>
    <name evidence="2" type="ORF">GCM10011385_22790</name>
</gene>
<name>A0A916RS16_9HYPH</name>